<evidence type="ECO:0000313" key="2">
    <source>
        <dbReference type="EMBL" id="THV03646.1"/>
    </source>
</evidence>
<feature type="compositionally biased region" description="Basic and acidic residues" evidence="1">
    <location>
        <begin position="44"/>
        <end position="59"/>
    </location>
</feature>
<reference evidence="2 3" key="1">
    <citation type="journal article" date="2019" name="Nat. Ecol. Evol.">
        <title>Megaphylogeny resolves global patterns of mushroom evolution.</title>
        <authorList>
            <person name="Varga T."/>
            <person name="Krizsan K."/>
            <person name="Foldi C."/>
            <person name="Dima B."/>
            <person name="Sanchez-Garcia M."/>
            <person name="Sanchez-Ramirez S."/>
            <person name="Szollosi G.J."/>
            <person name="Szarkandi J.G."/>
            <person name="Papp V."/>
            <person name="Albert L."/>
            <person name="Andreopoulos W."/>
            <person name="Angelini C."/>
            <person name="Antonin V."/>
            <person name="Barry K.W."/>
            <person name="Bougher N.L."/>
            <person name="Buchanan P."/>
            <person name="Buyck B."/>
            <person name="Bense V."/>
            <person name="Catcheside P."/>
            <person name="Chovatia M."/>
            <person name="Cooper J."/>
            <person name="Damon W."/>
            <person name="Desjardin D."/>
            <person name="Finy P."/>
            <person name="Geml J."/>
            <person name="Haridas S."/>
            <person name="Hughes K."/>
            <person name="Justo A."/>
            <person name="Karasinski D."/>
            <person name="Kautmanova I."/>
            <person name="Kiss B."/>
            <person name="Kocsube S."/>
            <person name="Kotiranta H."/>
            <person name="LaButti K.M."/>
            <person name="Lechner B.E."/>
            <person name="Liimatainen K."/>
            <person name="Lipzen A."/>
            <person name="Lukacs Z."/>
            <person name="Mihaltcheva S."/>
            <person name="Morgado L.N."/>
            <person name="Niskanen T."/>
            <person name="Noordeloos M.E."/>
            <person name="Ohm R.A."/>
            <person name="Ortiz-Santana B."/>
            <person name="Ovrebo C."/>
            <person name="Racz N."/>
            <person name="Riley R."/>
            <person name="Savchenko A."/>
            <person name="Shiryaev A."/>
            <person name="Soop K."/>
            <person name="Spirin V."/>
            <person name="Szebenyi C."/>
            <person name="Tomsovsky M."/>
            <person name="Tulloss R.E."/>
            <person name="Uehling J."/>
            <person name="Grigoriev I.V."/>
            <person name="Vagvolgyi C."/>
            <person name="Papp T."/>
            <person name="Martin F.M."/>
            <person name="Miettinen O."/>
            <person name="Hibbett D.S."/>
            <person name="Nagy L.G."/>
        </authorList>
    </citation>
    <scope>NUCLEOTIDE SEQUENCE [LARGE SCALE GENOMIC DNA]</scope>
    <source>
        <strain evidence="2 3">CBS 962.96</strain>
    </source>
</reference>
<name>A0A4V4HHQ6_DENBC</name>
<dbReference type="AlphaFoldDB" id="A0A4V4HHQ6"/>
<dbReference type="EMBL" id="ML179064">
    <property type="protein sequence ID" value="THV03646.1"/>
    <property type="molecule type" value="Genomic_DNA"/>
</dbReference>
<protein>
    <submittedName>
        <fullName evidence="2">Uncharacterized protein</fullName>
    </submittedName>
</protein>
<feature type="compositionally biased region" description="Basic and acidic residues" evidence="1">
    <location>
        <begin position="1"/>
        <end position="24"/>
    </location>
</feature>
<organism evidence="2 3">
    <name type="scientific">Dendrothele bispora (strain CBS 962.96)</name>
    <dbReference type="NCBI Taxonomy" id="1314807"/>
    <lineage>
        <taxon>Eukaryota</taxon>
        <taxon>Fungi</taxon>
        <taxon>Dikarya</taxon>
        <taxon>Basidiomycota</taxon>
        <taxon>Agaricomycotina</taxon>
        <taxon>Agaricomycetes</taxon>
        <taxon>Agaricomycetidae</taxon>
        <taxon>Agaricales</taxon>
        <taxon>Agaricales incertae sedis</taxon>
        <taxon>Dendrothele</taxon>
    </lineage>
</organism>
<feature type="region of interest" description="Disordered" evidence="1">
    <location>
        <begin position="78"/>
        <end position="100"/>
    </location>
</feature>
<evidence type="ECO:0000256" key="1">
    <source>
        <dbReference type="SAM" id="MobiDB-lite"/>
    </source>
</evidence>
<proteinExistence type="predicted"/>
<evidence type="ECO:0000313" key="3">
    <source>
        <dbReference type="Proteomes" id="UP000297245"/>
    </source>
</evidence>
<sequence>MRRKGGNADRQREGKKDEEREREYTVQVRIQVAHAGTPAPPTEKPPEVAENKKTKNRKEKDVKIVEGGKGIEKVVQGGDAAGLREEGKEREEERIGCCTE</sequence>
<accession>A0A4V4HHQ6</accession>
<keyword evidence="3" id="KW-1185">Reference proteome</keyword>
<dbReference type="Proteomes" id="UP000297245">
    <property type="component" value="Unassembled WGS sequence"/>
</dbReference>
<feature type="region of interest" description="Disordered" evidence="1">
    <location>
        <begin position="1"/>
        <end position="59"/>
    </location>
</feature>
<feature type="compositionally biased region" description="Basic and acidic residues" evidence="1">
    <location>
        <begin position="82"/>
        <end position="100"/>
    </location>
</feature>
<gene>
    <name evidence="2" type="ORF">K435DRAFT_791539</name>
</gene>